<keyword evidence="2" id="KW-0597">Phosphoprotein</keyword>
<keyword evidence="1" id="KW-0596">Phosphopantetheine</keyword>
<dbReference type="SUPFAM" id="SSF51735">
    <property type="entry name" value="NAD(P)-binding Rossmann-fold domains"/>
    <property type="match status" value="2"/>
</dbReference>
<evidence type="ECO:0000256" key="2">
    <source>
        <dbReference type="ARBA" id="ARBA00022553"/>
    </source>
</evidence>
<evidence type="ECO:0000259" key="6">
    <source>
        <dbReference type="PROSITE" id="PS50075"/>
    </source>
</evidence>
<comment type="caution">
    <text evidence="7">The sequence shown here is derived from an EMBL/GenBank/DDBJ whole genome shotgun (WGS) entry which is preliminary data.</text>
</comment>
<evidence type="ECO:0000256" key="5">
    <source>
        <dbReference type="SAM" id="MobiDB-lite"/>
    </source>
</evidence>
<dbReference type="PROSITE" id="PS50075">
    <property type="entry name" value="CARRIER"/>
    <property type="match status" value="1"/>
</dbReference>
<evidence type="ECO:0000256" key="1">
    <source>
        <dbReference type="ARBA" id="ARBA00022450"/>
    </source>
</evidence>
<dbReference type="Pfam" id="PF00550">
    <property type="entry name" value="PP-binding"/>
    <property type="match status" value="1"/>
</dbReference>
<dbReference type="InterPro" id="IPR013968">
    <property type="entry name" value="PKS_KR"/>
</dbReference>
<evidence type="ECO:0000256" key="3">
    <source>
        <dbReference type="ARBA" id="ARBA00022679"/>
    </source>
</evidence>
<dbReference type="InterPro" id="IPR006162">
    <property type="entry name" value="Ppantetheine_attach_site"/>
</dbReference>
<dbReference type="InterPro" id="IPR036291">
    <property type="entry name" value="NAD(P)-bd_dom_sf"/>
</dbReference>
<dbReference type="PANTHER" id="PTHR43775:SF51">
    <property type="entry name" value="INACTIVE PHENOLPHTHIOCEROL SYNTHESIS POLYKETIDE SYNTHASE TYPE I PKS1-RELATED"/>
    <property type="match status" value="1"/>
</dbReference>
<keyword evidence="4" id="KW-0175">Coiled coil</keyword>
<dbReference type="PROSITE" id="PS00012">
    <property type="entry name" value="PHOSPHOPANTETHEINE"/>
    <property type="match status" value="1"/>
</dbReference>
<proteinExistence type="predicted"/>
<dbReference type="InterPro" id="IPR057326">
    <property type="entry name" value="KR_dom"/>
</dbReference>
<keyword evidence="8" id="KW-1185">Reference proteome</keyword>
<protein>
    <submittedName>
        <fullName evidence="7">SDR family NAD(P)-dependent oxidoreductase</fullName>
    </submittedName>
</protein>
<organism evidence="7 8">
    <name type="scientific">Streptomonospora algeriensis</name>
    <dbReference type="NCBI Taxonomy" id="995084"/>
    <lineage>
        <taxon>Bacteria</taxon>
        <taxon>Bacillati</taxon>
        <taxon>Actinomycetota</taxon>
        <taxon>Actinomycetes</taxon>
        <taxon>Streptosporangiales</taxon>
        <taxon>Nocardiopsidaceae</taxon>
        <taxon>Streptomonospora</taxon>
    </lineage>
</organism>
<dbReference type="SMART" id="SM00822">
    <property type="entry name" value="PKS_KR"/>
    <property type="match status" value="1"/>
</dbReference>
<dbReference type="Gene3D" id="3.40.50.720">
    <property type="entry name" value="NAD(P)-binding Rossmann-like Domain"/>
    <property type="match status" value="1"/>
</dbReference>
<dbReference type="Gene3D" id="1.10.1200.10">
    <property type="entry name" value="ACP-like"/>
    <property type="match status" value="1"/>
</dbReference>
<dbReference type="SUPFAM" id="SSF47336">
    <property type="entry name" value="ACP-like"/>
    <property type="match status" value="1"/>
</dbReference>
<dbReference type="EMBL" id="JBHTHR010000579">
    <property type="protein sequence ID" value="MFD0802741.1"/>
    <property type="molecule type" value="Genomic_DNA"/>
</dbReference>
<dbReference type="Proteomes" id="UP001596956">
    <property type="component" value="Unassembled WGS sequence"/>
</dbReference>
<evidence type="ECO:0000313" key="7">
    <source>
        <dbReference type="EMBL" id="MFD0802741.1"/>
    </source>
</evidence>
<reference evidence="8" key="1">
    <citation type="journal article" date="2019" name="Int. J. Syst. Evol. Microbiol.">
        <title>The Global Catalogue of Microorganisms (GCM) 10K type strain sequencing project: providing services to taxonomists for standard genome sequencing and annotation.</title>
        <authorList>
            <consortium name="The Broad Institute Genomics Platform"/>
            <consortium name="The Broad Institute Genome Sequencing Center for Infectious Disease"/>
            <person name="Wu L."/>
            <person name="Ma J."/>
        </authorList>
    </citation>
    <scope>NUCLEOTIDE SEQUENCE [LARGE SCALE GENOMIC DNA]</scope>
    <source>
        <strain evidence="8">CCUG 63369</strain>
    </source>
</reference>
<accession>A0ABW3BIG8</accession>
<dbReference type="InterPro" id="IPR036736">
    <property type="entry name" value="ACP-like_sf"/>
</dbReference>
<dbReference type="Pfam" id="PF08659">
    <property type="entry name" value="KR"/>
    <property type="match status" value="1"/>
</dbReference>
<dbReference type="InterPro" id="IPR050091">
    <property type="entry name" value="PKS_NRPS_Biosynth_Enz"/>
</dbReference>
<feature type="domain" description="Carrier" evidence="6">
    <location>
        <begin position="477"/>
        <end position="552"/>
    </location>
</feature>
<feature type="region of interest" description="Disordered" evidence="5">
    <location>
        <begin position="595"/>
        <end position="617"/>
    </location>
</feature>
<dbReference type="CDD" id="cd08956">
    <property type="entry name" value="KR_3_FAS_SDR_x"/>
    <property type="match status" value="1"/>
</dbReference>
<dbReference type="SMART" id="SM01294">
    <property type="entry name" value="PKS_PP_betabranch"/>
    <property type="match status" value="1"/>
</dbReference>
<dbReference type="InterPro" id="IPR020806">
    <property type="entry name" value="PKS_PP-bd"/>
</dbReference>
<gene>
    <name evidence="7" type="ORF">ACFQZU_15630</name>
</gene>
<evidence type="ECO:0000313" key="8">
    <source>
        <dbReference type="Proteomes" id="UP001596956"/>
    </source>
</evidence>
<name>A0ABW3BIG8_9ACTN</name>
<evidence type="ECO:0000256" key="4">
    <source>
        <dbReference type="SAM" id="Coils"/>
    </source>
</evidence>
<dbReference type="InterPro" id="IPR009081">
    <property type="entry name" value="PP-bd_ACP"/>
</dbReference>
<feature type="coiled-coil region" evidence="4">
    <location>
        <begin position="557"/>
        <end position="584"/>
    </location>
</feature>
<sequence>WLRPAQAVSAARSVPLYRPDWTPAEIPQAALDPPAVLETGAGARSLLELPDPVPELVLVPHEPWTGQLGAAPQDAREATAWALELVQTWLGEERFAASRLGFVLTGHPADGDVVTAAVRGLVRSAQNEHPDRFMLAASEDIESAAAVLPAAALQETEVLVEDGAVRARRLVPVEDDGAVEPPDTDGTVLITGATGGLGALVARHLAWKHGVGSLVLAGRRGLEAPGMAQLHEELTARGVRVSVAACDVADPGAVAGMLGQVPADRPLKAVVHAAGLLDDGVVSGLTPGRIDTVLRPKLDGAVTLWRQVREHKPAAFVLFSSVSGTLGGAGQAAYAAANASLDALAARLRSEGAPATSMAWGMWDRSSGMAEKLGEADLRRVARSGVEPMEPDEALGRFDAALRRAEPVVAPVRLAPAALRSAAQEGLLPPVLRALAPRTGGPAAASPASGARLPAAASPAVPLAERLAGLPEAEGRDTVLELVRSTAAAVLGYAEAGAIDPEQGLLDAGFDSLTAVELRNRLNKATELRLPVTLLFDYPTATAVADHLLGELVPDPQERTRAKLDELEGELRELARDEAAREQLLPRLRGVLEAVQEDGRGEPGSETAARIESASDDEMFAFIDQELGISDE</sequence>
<dbReference type="PANTHER" id="PTHR43775">
    <property type="entry name" value="FATTY ACID SYNTHASE"/>
    <property type="match status" value="1"/>
</dbReference>
<dbReference type="SMART" id="SM00823">
    <property type="entry name" value="PKS_PP"/>
    <property type="match status" value="1"/>
</dbReference>
<feature type="non-terminal residue" evidence="7">
    <location>
        <position position="1"/>
    </location>
</feature>
<keyword evidence="3" id="KW-0808">Transferase</keyword>